<dbReference type="PANTHER" id="PTHR24044">
    <property type="entry name" value="NOTCH LIGAND FAMILY MEMBER"/>
    <property type="match status" value="1"/>
</dbReference>
<dbReference type="VEuPathDB" id="TriTrypDB:C3747_191g84"/>
<dbReference type="InterPro" id="IPR021053">
    <property type="entry name" value="Dispersed_gene_fam_prot1_C"/>
</dbReference>
<feature type="transmembrane region" description="Helical" evidence="2">
    <location>
        <begin position="3310"/>
        <end position="3329"/>
    </location>
</feature>
<reference evidence="8 9" key="1">
    <citation type="journal article" date="2018" name="Microb. Genom.">
        <title>Expanding an expanded genome: long-read sequencing of Trypanosoma cruzi.</title>
        <authorList>
            <person name="Berna L."/>
            <person name="Rodriguez M."/>
            <person name="Chiribao M.L."/>
            <person name="Parodi-Talice A."/>
            <person name="Pita S."/>
            <person name="Rijo G."/>
            <person name="Alvarez-Valin F."/>
            <person name="Robello C."/>
        </authorList>
    </citation>
    <scope>NUCLEOTIDE SEQUENCE [LARGE SCALE GENOMIC DNA]</scope>
    <source>
        <strain evidence="8 9">TCC</strain>
    </source>
</reference>
<feature type="domain" description="Dispersed gene family protein 1" evidence="4">
    <location>
        <begin position="2944"/>
        <end position="3064"/>
    </location>
</feature>
<feature type="transmembrane region" description="Helical" evidence="2">
    <location>
        <begin position="3370"/>
        <end position="3395"/>
    </location>
</feature>
<feature type="domain" description="Dispersed gene family protein 1 N-terminal" evidence="7">
    <location>
        <begin position="349"/>
        <end position="444"/>
    </location>
</feature>
<dbReference type="Pfam" id="PF11040">
    <property type="entry name" value="DGF-1_C"/>
    <property type="match status" value="1"/>
</dbReference>
<sequence>MVDGASATQRDSSVGTCVGWRMCSAEGACPRSRHRVRRRAIAAVRAALLVLLALVAATAWMPAVHAVVLRLRGGTVDRTITVGRAVDTVLMDGVYITNSVAVVFDVPAMLPGVLRIELRNCVCDGGAQIYVRGYSGEPASDRSLEVSVSGLSGSYCSLVFVHNLPAHTNVTVRDSTIVTAGPMRYSQLKMLTDAVASPLVLYATSLLQTQLRVSNTVLRSLQAGGSAVHVGGGVDLLSSAVVLDGVLLEASGGPTASAMHVASSSRLSLRSHSVFSVTNVSVVSSGGGIVLGERLAVFDSVLRFVGVEGSVASSLVRCDGGTVSAGGWLDLHDVWAVGEASSVASLSGVTLSGGAVSIARCVAAGATLVSGLTITSGAVSLQCNRAGGRVLRSSGDYRMAGLPSVSVVPCDGCAAALACFDALTASFSECVCSCRDGGVGESCLPFDVPAARSGGGGGGAEGCVSGVTLTESVTVGGGRATACFDSVVFSGPITVAVDLRSMDAFADALNVTLRHCVLAGGAQLRIGGLSESTARLMPYALVNMTNVTSLEGTIVLHGAMPLHSTVLLANSTLRATVGGSQYVQTTLGHAGSRYGPALVLDGVRLLSTRFVMTRSKLVCGGGSCAAILVERDLGVNLSSVFYMDNCAVLSRTHVMYALASDLRVSGGSVFSIQNSLWSAPSIEYYKGACVFGDVAVAGGSVLQMVSSTFRLGFAMLIANRLTVTGGSWLVHRNNEFRTTYVLYVDDEDSVAFRDQSVWSILDNNFTYGFYSALTYMTSNWSPPSDSRPIIYGMCNELRGSPVTDYGEELNIGAPVMVLDCGACTVDAVCFAARTSSISGCECVCAAGGYGDTCLPAAVPDGLGPLPLSDARDTEVRCVHGGSISSVDYPDPGVRGLCFVNVTFTAAIDLDLSHFDAPEQTLNITLLQCVLMDLSVKGSGARVHVSVTFSMLDSGDLEFEGDFGASSQILVVGIALVTTSSHAIAFLGFTFGANSTLLLLDNRIEGNSYAIYFSSGMVIDGGGIIVKGNTLRTTEENNGMESSVCAYAVGVRNGGYFDVEDNTMRSISGVYLLGVTTVSSAGLLRVADCTFAGSAEGFDSALVYLDGSVTLQGGAQWRVEGNSVGAASVLSISLSKHNIQLSDSGTTVALARNHQVESGTFFAKFFPSSIVVTSPARFLVGCNLQGGEEVSYDGVFPEGVVVFRCDTCNDDAACYVPGTESVDRGSCSCSCKDGWHGVSCLPFEVPDTVVLPLPERAVDGDTSCVMNQTLTSLMLNMWKTHHCYAGVTFSGVGAVLTFFLDSMPLHLPINITFTGCTFRGGAALQFFGGVGAAESSGVLIRVSQTVMRSSVVAFMSALPLHCDIAVTEVDAVQSSTVRLPETGSNALSVVMLHDVVLTASSLLVSNVKAHATKRVAYGLYSKGTLTLVGGSSLYMRYCSCDGYIHLFYVEDFSVRNHSVFELLSNTMSFGTSLLYQDRGFSVSDHSVFRVVGNSGSVSCAICAYNFWSVRESSWLDWRDNDVGVGAMFYDSGFGFVSIDSSSALTLTGCRMGWTGLSGTLLRRVGTGYRFVAGCLTVAGREVTTAAELALHGITNVTTVAACGECTKDGDCFAPLTTAVSDCECHCAAGGHGDVCVPAPVPAGPPPPPTLPPPPVPPTPPPPIGECISDMVYPEVAQAVGGGLSWLCYRNVTFSGGGMSLTVLTGAMTGDVANVTFDECTWRDGAVLLLLGNAYAAVGSLNIVVTGNTFRDALISPEGGFPPRTNITISGNRFTVTRLIPRSGLEVVRPSFVAMNGLAISNDSAVVLSGNVFQSVTAFSSAIYVVGSLLRVSWHSVFAVLGNTFHMDGANGTLMNLEGPSNEDSLSVLNNSAVVIRGNLVTRPVKYFMSFLWALRVESRSVVVFQGNDMQGSLVVFFSCYFSNIYYNSWLQLSDNLCRESPSEAFLFFNPTVNLRNSTMSVSGNRFISSTGMSKILWIFTGSQDLTNGAIVAACNTLNGEEEAEYAIPSVYNAAILTCSDPCTLATSCFPAYTTTALSDGCTCTCAEGGHGDACLPVAVPEPPSTDDADLCVRDVRVGVEVNAGLGTSVACYVGVTFAADVVVDVASMPGSVRNVTLANCTFLGGASLYVVGWRSDPPAGQRADVLISGLESCSGGGVLVANRFPPGSRVTVVDSVLIAERRVAYRGAYDLGDASACFVVHKVNLTGSVLTIARTQVAAVFRDAAGVLLVDGVALHSRGALYVDGLFVQTALGLCVSVEGGVAASGGSVVAFVDSDFLLCKHAVSVRGAVSVSGSAVALVRSDFLSTEDYAVAFYSTVSLAGGSMLLAKGNVHDGVSREMLHAAGAVTAAGSTLSFVRNRALLPRMVSVSLSLAAGEHLRVACNDAGGRVLSTAEEYAAAGFGDAGSIDVAGCDACDRDTHCYAPGTASASMRYGVCVCACGSGGYGEACVPVGAPVLPPAMGTAPSVFFREGVTVRSVFVVPAGASEVTLRHVVLDGVSPVLYVPWMARDGVRIVVQNVSLLNGAVLYVMGGEALRGAVAAGSDESGPVELSVCDVEALNGALVLTGRFPAGSVLTVTDSLLVSARPTPLVYLLGSRSSPYAPVLVLSGLRLVRSVLVVSGVALVTVMTGGRTVVVDGAVLELVGGGVALDAAVLGGDVALYASARVVASEGAVLRVSGSQVYAAHGLVFDSGVMANASAVVVNDNTGALTDGALLVLRGSASFASGSWLSVRGNSISGRLLSVPSYPRSADLVQSTLTLYGNAGSGPVVMDGTVALGGAGGRFVVGCLKLNGQALRPIDYRSAGIIGEFRPVACGVCDADVSCFATATRAMSGSCRCRCAEGGYGRDCLPVYLPHVDGCNRTPGMPLVSHTATLTETRSPTPSSTPSLSTARYSPLQYGPTETLRVTETVALPPTRTPTASVSSTLWWSDVACPTLAVTTTAAGGSLTQNDIRGGGSAVPTRLVVALPPPFRWARDPQLGTHLSFVPVSTAQPSGFGGPWGAMLSNATWVRNATNPSTVLELAVPVHRGYFIAADETIVIRCDAAAVFGGCRGVLLGSFTITSNALPAAASALSAITGVVAGATAVAVVVTGGLGSILEMQALGVFARMSCASAQERASTVALPYFLSVFAALDPLWMVVGNALLAAVFGCVHCGVTAAFQRWRGVDAASAWAAMRFPSLTYVVAHAMHLGIFFGSVLALAMPGARVQHRVIGVVGVLYGVAFPAGVCYLIARHVGASFTRYWQFSRKPLHERLLYPVGYWYPAAQQRMYGGMLTNMRGNRVYWCVFQLSVLCVVGLIAAVHPPVGDCHVQYFCMAAVLLACAGVVAFTNMMRSAFLTVMRTASFVLLAALCLVSAANHLAPSDGGARAYAAIVLLQTTVVLAVTVYSVVVWYAEDRHWQELREPRRGGLEALLRDDEESDDESQKLHDMTPSSYASGTTVASSYRPPAPPLQPMADDTRSDALSPLDRVSSASCSINYAPLDR</sequence>
<dbReference type="VEuPathDB" id="TriTrypDB:C4B63_177g27"/>
<dbReference type="Proteomes" id="UP000246078">
    <property type="component" value="Unassembled WGS sequence"/>
</dbReference>
<gene>
    <name evidence="8" type="ORF">C3747_191g84</name>
</gene>
<feature type="transmembrane region" description="Helical" evidence="2">
    <location>
        <begin position="3336"/>
        <end position="3358"/>
    </location>
</feature>
<organism evidence="8 9">
    <name type="scientific">Trypanosoma cruzi</name>
    <dbReference type="NCBI Taxonomy" id="5693"/>
    <lineage>
        <taxon>Eukaryota</taxon>
        <taxon>Discoba</taxon>
        <taxon>Euglenozoa</taxon>
        <taxon>Kinetoplastea</taxon>
        <taxon>Metakinetoplastina</taxon>
        <taxon>Trypanosomatida</taxon>
        <taxon>Trypanosomatidae</taxon>
        <taxon>Trypanosoma</taxon>
        <taxon>Schizotrypanum</taxon>
    </lineage>
</organism>
<feature type="compositionally biased region" description="Low complexity" evidence="1">
    <location>
        <begin position="2876"/>
        <end position="2891"/>
    </location>
</feature>
<feature type="transmembrane region" description="Helical" evidence="2">
    <location>
        <begin position="3212"/>
        <end position="3233"/>
    </location>
</feature>
<feature type="region of interest" description="Disordered" evidence="1">
    <location>
        <begin position="2876"/>
        <end position="2895"/>
    </location>
</feature>
<feature type="domain" description="Dispersed gene family protein 1 beta-sheet" evidence="6">
    <location>
        <begin position="1309"/>
        <end position="1461"/>
    </location>
</feature>
<feature type="domain" description="Dispersed gene family protein 1 N-terminal" evidence="7">
    <location>
        <begin position="2754"/>
        <end position="2850"/>
    </location>
</feature>
<dbReference type="VEuPathDB" id="TriTrypDB:TCSYLVIO_007780"/>
<feature type="transmembrane region" description="Helical" evidence="2">
    <location>
        <begin position="3119"/>
        <end position="3138"/>
    </location>
</feature>
<dbReference type="InterPro" id="IPR053914">
    <property type="entry name" value="DGF-1_N"/>
</dbReference>
<feature type="region of interest" description="Disordered" evidence="1">
    <location>
        <begin position="3416"/>
        <end position="3471"/>
    </location>
</feature>
<feature type="domain" description="Dispersed gene family protein 1 beta-sheet" evidence="6">
    <location>
        <begin position="115"/>
        <end position="279"/>
    </location>
</feature>
<evidence type="ECO:0000259" key="4">
    <source>
        <dbReference type="Pfam" id="PF11038"/>
    </source>
</evidence>
<dbReference type="VEuPathDB" id="TriTrypDB:ECC02_009251"/>
<evidence type="ECO:0000256" key="1">
    <source>
        <dbReference type="SAM" id="MobiDB-lite"/>
    </source>
</evidence>
<feature type="domain" description="Dispersed gene family protein 1 beta-sheet" evidence="6">
    <location>
        <begin position="2513"/>
        <end position="2681"/>
    </location>
</feature>
<dbReference type="GO" id="GO:0005112">
    <property type="term" value="F:Notch binding"/>
    <property type="evidence" value="ECO:0007669"/>
    <property type="project" value="TreeGrafter"/>
</dbReference>
<feature type="transmembrane region" description="Helical" evidence="2">
    <location>
        <begin position="3144"/>
        <end position="3161"/>
    </location>
</feature>
<dbReference type="InterPro" id="IPR021004">
    <property type="entry name" value="Dispersed_gene_fam_prot1_dom4"/>
</dbReference>
<evidence type="ECO:0000313" key="9">
    <source>
        <dbReference type="Proteomes" id="UP000246078"/>
    </source>
</evidence>
<feature type="domain" description="Dispersed gene family protein 1 C-terminal" evidence="5">
    <location>
        <begin position="3139"/>
        <end position="3396"/>
    </location>
</feature>
<dbReference type="VEuPathDB" id="TriTrypDB:Tc_MARK_3381"/>
<dbReference type="Pfam" id="PF11024">
    <property type="entry name" value="DGF-1_4"/>
    <property type="match status" value="1"/>
</dbReference>
<evidence type="ECO:0000256" key="2">
    <source>
        <dbReference type="SAM" id="Phobius"/>
    </source>
</evidence>
<evidence type="ECO:0000259" key="3">
    <source>
        <dbReference type="Pfam" id="PF11024"/>
    </source>
</evidence>
<feature type="transmembrane region" description="Helical" evidence="2">
    <location>
        <begin position="3181"/>
        <end position="3206"/>
    </location>
</feature>
<feature type="transmembrane region" description="Helical" evidence="2">
    <location>
        <begin position="3073"/>
        <end position="3099"/>
    </location>
</feature>
<dbReference type="VEuPathDB" id="TriTrypDB:TCDM_09008"/>
<protein>
    <submittedName>
        <fullName evidence="8">Dispersed gene family protein 1 (DGF-1)</fullName>
    </submittedName>
</protein>
<feature type="compositionally biased region" description="Polar residues" evidence="1">
    <location>
        <begin position="3432"/>
        <end position="3444"/>
    </location>
</feature>
<dbReference type="VEuPathDB" id="TriTrypDB:TcG_10155"/>
<name>A0A2V2W322_TRYCR</name>
<dbReference type="InterPro" id="IPR021282">
    <property type="entry name" value="Dispersed_gene_fam_prot1_dom5"/>
</dbReference>
<dbReference type="VEuPathDB" id="TriTrypDB:TcG_08769"/>
<dbReference type="VEuPathDB" id="TriTrypDB:TcYC6_0173210"/>
<dbReference type="VEuPathDB" id="TriTrypDB:BCY84_01574"/>
<keyword evidence="2" id="KW-1133">Transmembrane helix</keyword>
<feature type="domain" description="Dispersed gene family protein 1 N-terminal" evidence="7">
    <location>
        <begin position="1562"/>
        <end position="1635"/>
    </location>
</feature>
<dbReference type="Pfam" id="PF22274">
    <property type="entry name" value="DGF-1_beta-sheet"/>
    <property type="match status" value="5"/>
</dbReference>
<keyword evidence="2" id="KW-0812">Transmembrane</keyword>
<feature type="transmembrane region" description="Helical" evidence="2">
    <location>
        <begin position="40"/>
        <end position="61"/>
    </location>
</feature>
<dbReference type="Pfam" id="PF22279">
    <property type="entry name" value="DGF-1_N"/>
    <property type="match status" value="5"/>
</dbReference>
<dbReference type="Pfam" id="PF11038">
    <property type="entry name" value="DGF-1_5"/>
    <property type="match status" value="1"/>
</dbReference>
<dbReference type="InterPro" id="IPR006626">
    <property type="entry name" value="PbH1"/>
</dbReference>
<dbReference type="OrthoDB" id="250779at2759"/>
<dbReference type="SUPFAM" id="SSF51126">
    <property type="entry name" value="Pectin lyase-like"/>
    <property type="match status" value="1"/>
</dbReference>
<dbReference type="SMART" id="SM00710">
    <property type="entry name" value="PbH1"/>
    <property type="match status" value="13"/>
</dbReference>
<accession>A0A2V2W322</accession>
<evidence type="ECO:0000259" key="7">
    <source>
        <dbReference type="Pfam" id="PF22279"/>
    </source>
</evidence>
<dbReference type="InterPro" id="IPR011050">
    <property type="entry name" value="Pectin_lyase_fold/virulence"/>
</dbReference>
<feature type="domain" description="Dispersed gene family protein 1" evidence="3">
    <location>
        <begin position="2857"/>
        <end position="2931"/>
    </location>
</feature>
<comment type="caution">
    <text evidence="8">The sequence shown here is derived from an EMBL/GenBank/DDBJ whole genome shotgun (WGS) entry which is preliminary data.</text>
</comment>
<dbReference type="Gene3D" id="2.160.20.10">
    <property type="entry name" value="Single-stranded right-handed beta-helix, Pectin lyase-like"/>
    <property type="match status" value="1"/>
</dbReference>
<evidence type="ECO:0000259" key="6">
    <source>
        <dbReference type="Pfam" id="PF22274"/>
    </source>
</evidence>
<dbReference type="InterPro" id="IPR053915">
    <property type="entry name" value="DGF-1_b-sheet_dom"/>
</dbReference>
<evidence type="ECO:0000313" key="8">
    <source>
        <dbReference type="EMBL" id="PWV02103.1"/>
    </source>
</evidence>
<dbReference type="VEuPathDB" id="TriTrypDB:TcG_04299"/>
<dbReference type="VEuPathDB" id="TriTrypDB:TcBrA4_0119650"/>
<dbReference type="InterPro" id="IPR012334">
    <property type="entry name" value="Pectin_lyas_fold"/>
</dbReference>
<dbReference type="InterPro" id="IPR050906">
    <property type="entry name" value="Notch_signaling"/>
</dbReference>
<feature type="transmembrane region" description="Helical" evidence="2">
    <location>
        <begin position="3283"/>
        <end position="3304"/>
    </location>
</feature>
<dbReference type="PANTHER" id="PTHR24044:SF420">
    <property type="entry name" value="DELTA AND NOTCH-LIKE EPIDERMAL GROWTH FACTOR-RELATED RECEPTOR ISOFORM X1"/>
    <property type="match status" value="1"/>
</dbReference>
<dbReference type="VEuPathDB" id="TriTrypDB:TcCLB.505997.174"/>
<dbReference type="VEuPathDB" id="TriTrypDB:TCSYLVIO_001101"/>
<feature type="domain" description="Dispersed gene family protein 1 N-terminal" evidence="7">
    <location>
        <begin position="1143"/>
        <end position="1240"/>
    </location>
</feature>
<feature type="domain" description="Dispersed gene family protein 1 beta-sheet" evidence="6">
    <location>
        <begin position="510"/>
        <end position="668"/>
    </location>
</feature>
<dbReference type="VEuPathDB" id="TriTrypDB:TcCL_NonESM04245"/>
<feature type="domain" description="Dispersed gene family protein 1 beta-sheet" evidence="6">
    <location>
        <begin position="2113"/>
        <end position="2275"/>
    </location>
</feature>
<dbReference type="VEuPathDB" id="TriTrypDB:TcCLB.509529.60"/>
<dbReference type="EMBL" id="PRFC01000191">
    <property type="protein sequence ID" value="PWV02103.1"/>
    <property type="molecule type" value="Genomic_DNA"/>
</dbReference>
<proteinExistence type="predicted"/>
<keyword evidence="2" id="KW-0472">Membrane</keyword>
<feature type="domain" description="Dispersed gene family protein 1 N-terminal" evidence="7">
    <location>
        <begin position="2346"/>
        <end position="2450"/>
    </location>
</feature>
<evidence type="ECO:0000259" key="5">
    <source>
        <dbReference type="Pfam" id="PF11040"/>
    </source>
</evidence>
<dbReference type="VEuPathDB" id="TriTrypDB:TcCLB.511415.40"/>